<dbReference type="Proteomes" id="UP000275078">
    <property type="component" value="Unassembled WGS sequence"/>
</dbReference>
<dbReference type="STRING" id="1160509.A0A3N4IEG9"/>
<feature type="compositionally biased region" description="Acidic residues" evidence="1">
    <location>
        <begin position="160"/>
        <end position="181"/>
    </location>
</feature>
<gene>
    <name evidence="2" type="ORF">BJ508DRAFT_323824</name>
</gene>
<evidence type="ECO:0000313" key="2">
    <source>
        <dbReference type="EMBL" id="RPA84179.1"/>
    </source>
</evidence>
<proteinExistence type="predicted"/>
<keyword evidence="3" id="KW-1185">Reference proteome</keyword>
<evidence type="ECO:0000313" key="3">
    <source>
        <dbReference type="Proteomes" id="UP000275078"/>
    </source>
</evidence>
<dbReference type="AlphaFoldDB" id="A0A3N4IEG9"/>
<reference evidence="2 3" key="1">
    <citation type="journal article" date="2018" name="Nat. Ecol. Evol.">
        <title>Pezizomycetes genomes reveal the molecular basis of ectomycorrhizal truffle lifestyle.</title>
        <authorList>
            <person name="Murat C."/>
            <person name="Payen T."/>
            <person name="Noel B."/>
            <person name="Kuo A."/>
            <person name="Morin E."/>
            <person name="Chen J."/>
            <person name="Kohler A."/>
            <person name="Krizsan K."/>
            <person name="Balestrini R."/>
            <person name="Da Silva C."/>
            <person name="Montanini B."/>
            <person name="Hainaut M."/>
            <person name="Levati E."/>
            <person name="Barry K.W."/>
            <person name="Belfiori B."/>
            <person name="Cichocki N."/>
            <person name="Clum A."/>
            <person name="Dockter R.B."/>
            <person name="Fauchery L."/>
            <person name="Guy J."/>
            <person name="Iotti M."/>
            <person name="Le Tacon F."/>
            <person name="Lindquist E.A."/>
            <person name="Lipzen A."/>
            <person name="Malagnac F."/>
            <person name="Mello A."/>
            <person name="Molinier V."/>
            <person name="Miyauchi S."/>
            <person name="Poulain J."/>
            <person name="Riccioni C."/>
            <person name="Rubini A."/>
            <person name="Sitrit Y."/>
            <person name="Splivallo R."/>
            <person name="Traeger S."/>
            <person name="Wang M."/>
            <person name="Zifcakova L."/>
            <person name="Wipf D."/>
            <person name="Zambonelli A."/>
            <person name="Paolocci F."/>
            <person name="Nowrousian M."/>
            <person name="Ottonello S."/>
            <person name="Baldrian P."/>
            <person name="Spatafora J.W."/>
            <person name="Henrissat B."/>
            <person name="Nagy L.G."/>
            <person name="Aury J.M."/>
            <person name="Wincker P."/>
            <person name="Grigoriev I.V."/>
            <person name="Bonfante P."/>
            <person name="Martin F.M."/>
        </authorList>
    </citation>
    <scope>NUCLEOTIDE SEQUENCE [LARGE SCALE GENOMIC DNA]</scope>
    <source>
        <strain evidence="2 3">RN42</strain>
    </source>
</reference>
<dbReference type="EMBL" id="ML119660">
    <property type="protein sequence ID" value="RPA84179.1"/>
    <property type="molecule type" value="Genomic_DNA"/>
</dbReference>
<organism evidence="2 3">
    <name type="scientific">Ascobolus immersus RN42</name>
    <dbReference type="NCBI Taxonomy" id="1160509"/>
    <lineage>
        <taxon>Eukaryota</taxon>
        <taxon>Fungi</taxon>
        <taxon>Dikarya</taxon>
        <taxon>Ascomycota</taxon>
        <taxon>Pezizomycotina</taxon>
        <taxon>Pezizomycetes</taxon>
        <taxon>Pezizales</taxon>
        <taxon>Ascobolaceae</taxon>
        <taxon>Ascobolus</taxon>
    </lineage>
</organism>
<evidence type="ECO:0000256" key="1">
    <source>
        <dbReference type="SAM" id="MobiDB-lite"/>
    </source>
</evidence>
<feature type="compositionally biased region" description="Basic and acidic residues" evidence="1">
    <location>
        <begin position="186"/>
        <end position="201"/>
    </location>
</feature>
<feature type="region of interest" description="Disordered" evidence="1">
    <location>
        <begin position="151"/>
        <end position="201"/>
    </location>
</feature>
<dbReference type="OrthoDB" id="4525115at2759"/>
<name>A0A3N4IEG9_ASCIM</name>
<evidence type="ECO:0008006" key="4">
    <source>
        <dbReference type="Google" id="ProtNLM"/>
    </source>
</evidence>
<protein>
    <recommendedName>
        <fullName evidence="4">Myb-like domain-containing protein</fullName>
    </recommendedName>
</protein>
<sequence>MPTWTMEERSRLLLTIIELLAPPKSTVKMPPWPVVAEKMNSGFSGEAVRQQYQKLRKEGLPGGRKTLRRPHKLGITGIKPDVHTDDEEVDLWEDDESLIRKKIKKEHRVQQELAYQQAYDYEVACGGEVDEDEGLIKGYNLRKVKNEMMAQQNGWVKGEGEEDEEDEIMESADEEDDDEFVPEPVPVKREGLGKDGGDLSE</sequence>
<accession>A0A3N4IEG9</accession>